<dbReference type="EMBL" id="JABFTP020000062">
    <property type="protein sequence ID" value="KAL3274170.1"/>
    <property type="molecule type" value="Genomic_DNA"/>
</dbReference>
<dbReference type="Proteomes" id="UP001516400">
    <property type="component" value="Unassembled WGS sequence"/>
</dbReference>
<evidence type="ECO:0000313" key="2">
    <source>
        <dbReference type="Proteomes" id="UP001516400"/>
    </source>
</evidence>
<feature type="non-terminal residue" evidence="1">
    <location>
        <position position="1"/>
    </location>
</feature>
<organism evidence="1 2">
    <name type="scientific">Cryptolaemus montrouzieri</name>
    <dbReference type="NCBI Taxonomy" id="559131"/>
    <lineage>
        <taxon>Eukaryota</taxon>
        <taxon>Metazoa</taxon>
        <taxon>Ecdysozoa</taxon>
        <taxon>Arthropoda</taxon>
        <taxon>Hexapoda</taxon>
        <taxon>Insecta</taxon>
        <taxon>Pterygota</taxon>
        <taxon>Neoptera</taxon>
        <taxon>Endopterygota</taxon>
        <taxon>Coleoptera</taxon>
        <taxon>Polyphaga</taxon>
        <taxon>Cucujiformia</taxon>
        <taxon>Coccinelloidea</taxon>
        <taxon>Coccinellidae</taxon>
        <taxon>Scymninae</taxon>
        <taxon>Scymnini</taxon>
        <taxon>Cryptolaemus</taxon>
    </lineage>
</organism>
<gene>
    <name evidence="1" type="ORF">HHI36_015584</name>
</gene>
<comment type="caution">
    <text evidence="1">The sequence shown here is derived from an EMBL/GenBank/DDBJ whole genome shotgun (WGS) entry which is preliminary data.</text>
</comment>
<name>A0ABD2N609_9CUCU</name>
<sequence>LTDEGYWTTLMKVNLKYLNICQMGHSNSSVVFSKSRNSTCLVFTKGVRLLLTKYDVHRSHSSVDLFKQAGERGLLILEESSKKPVGESKKHFLSATSTLIRAICTIDNRFSPLCLTENKPPHQHTVLPLKWSENERPDRYMVDTLNTPGGQPGIRVCMQKPMADL</sequence>
<protein>
    <submittedName>
        <fullName evidence="1">Uncharacterized protein</fullName>
    </submittedName>
</protein>
<proteinExistence type="predicted"/>
<keyword evidence="2" id="KW-1185">Reference proteome</keyword>
<reference evidence="1 2" key="1">
    <citation type="journal article" date="2021" name="BMC Biol.">
        <title>Horizontally acquired antibacterial genes associated with adaptive radiation of ladybird beetles.</title>
        <authorList>
            <person name="Li H.S."/>
            <person name="Tang X.F."/>
            <person name="Huang Y.H."/>
            <person name="Xu Z.Y."/>
            <person name="Chen M.L."/>
            <person name="Du X.Y."/>
            <person name="Qiu B.Y."/>
            <person name="Chen P.T."/>
            <person name="Zhang W."/>
            <person name="Slipinski A."/>
            <person name="Escalona H.E."/>
            <person name="Waterhouse R.M."/>
            <person name="Zwick A."/>
            <person name="Pang H."/>
        </authorList>
    </citation>
    <scope>NUCLEOTIDE SEQUENCE [LARGE SCALE GENOMIC DNA]</scope>
    <source>
        <strain evidence="1">SYSU2018</strain>
    </source>
</reference>
<evidence type="ECO:0000313" key="1">
    <source>
        <dbReference type="EMBL" id="KAL3274170.1"/>
    </source>
</evidence>
<dbReference type="AlphaFoldDB" id="A0ABD2N609"/>
<accession>A0ABD2N609</accession>